<keyword evidence="2" id="KW-1185">Reference proteome</keyword>
<organism evidence="1 2">
    <name type="scientific">Halostagnicola larsenii XH-48</name>
    <dbReference type="NCBI Taxonomy" id="797299"/>
    <lineage>
        <taxon>Archaea</taxon>
        <taxon>Methanobacteriati</taxon>
        <taxon>Methanobacteriota</taxon>
        <taxon>Stenosarchaea group</taxon>
        <taxon>Halobacteria</taxon>
        <taxon>Halobacteriales</taxon>
        <taxon>Natrialbaceae</taxon>
        <taxon>Halostagnicola</taxon>
    </lineage>
</organism>
<dbReference type="AlphaFoldDB" id="W0JNA3"/>
<proteinExistence type="predicted"/>
<reference evidence="1 2" key="1">
    <citation type="submission" date="2014-01" db="EMBL/GenBank/DDBJ databases">
        <authorList>
            <consortium name="DOE Joint Genome Institute"/>
            <person name="Anderson I."/>
            <person name="Huntemann M."/>
            <person name="Han J."/>
            <person name="Chen A."/>
            <person name="Kyrpides N."/>
            <person name="Mavromatis K."/>
            <person name="Markowitz V."/>
            <person name="Palaniappan K."/>
            <person name="Ivanova N."/>
            <person name="Schaumberg A."/>
            <person name="Pati A."/>
            <person name="Liolios K."/>
            <person name="Nordberg H.P."/>
            <person name="Cantor M.N."/>
            <person name="Hua S.X."/>
            <person name="Woyke T."/>
        </authorList>
    </citation>
    <scope>NUCLEOTIDE SEQUENCE [LARGE SCALE GENOMIC DNA]</scope>
    <source>
        <strain evidence="1 2">XH-48</strain>
    </source>
</reference>
<dbReference type="Proteomes" id="UP000019024">
    <property type="component" value="Chromosome"/>
</dbReference>
<sequence>MSMPFSRVNKGQTEPLAALVAVSAFLVGIGLYGAYVTDTLPGTNDRTPEETTIDRVWADLEDNGVFLAHESPRNVSNEIEPVSVPNGKYSRISVEVYTDGTPETIAVARFDDMGRPLSVEDADEPPAEARMAKRSVPVTVETHAAVRSGTLRVEVWS</sequence>
<dbReference type="InterPro" id="IPR055709">
    <property type="entry name" value="DUF7285"/>
</dbReference>
<dbReference type="eggNOG" id="arCOG05166">
    <property type="taxonomic scope" value="Archaea"/>
</dbReference>
<evidence type="ECO:0000313" key="1">
    <source>
        <dbReference type="EMBL" id="AHF98462.1"/>
    </source>
</evidence>
<evidence type="ECO:0000313" key="2">
    <source>
        <dbReference type="Proteomes" id="UP000019024"/>
    </source>
</evidence>
<dbReference type="EMBL" id="CP007055">
    <property type="protein sequence ID" value="AHF98462.1"/>
    <property type="molecule type" value="Genomic_DNA"/>
</dbReference>
<accession>W0JNA3</accession>
<protein>
    <submittedName>
        <fullName evidence="1">Uncharacterized protein</fullName>
    </submittedName>
</protein>
<dbReference type="HOGENOM" id="CLU_141423_0_0_2"/>
<gene>
    <name evidence="1" type="ORF">HALLA_05980</name>
</gene>
<dbReference type="STRING" id="797299.HALLA_05980"/>
<dbReference type="PATRIC" id="fig|797299.3.peg.239"/>
<dbReference type="KEGG" id="hlr:HALLA_05980"/>
<name>W0JNA3_9EURY</name>
<dbReference type="Pfam" id="PF23956">
    <property type="entry name" value="DUF7285"/>
    <property type="match status" value="1"/>
</dbReference>